<evidence type="ECO:0000313" key="10">
    <source>
        <dbReference type="EMBL" id="VDD79967.1"/>
    </source>
</evidence>
<dbReference type="STRING" id="53468.A0A0R3UFQ4"/>
<dbReference type="Pfam" id="PF00702">
    <property type="entry name" value="Hydrolase"/>
    <property type="match status" value="1"/>
</dbReference>
<dbReference type="EMBL" id="UXSR01005226">
    <property type="protein sequence ID" value="VDD79967.1"/>
    <property type="molecule type" value="Genomic_DNA"/>
</dbReference>
<dbReference type="GO" id="GO:0036424">
    <property type="term" value="F:L-phosphoserine phosphatase activity"/>
    <property type="evidence" value="ECO:0007669"/>
    <property type="project" value="TreeGrafter"/>
</dbReference>
<dbReference type="GO" id="GO:0005737">
    <property type="term" value="C:cytoplasm"/>
    <property type="evidence" value="ECO:0007669"/>
    <property type="project" value="TreeGrafter"/>
</dbReference>
<dbReference type="NCBIfam" id="TIGR01488">
    <property type="entry name" value="HAD-SF-IB"/>
    <property type="match status" value="1"/>
</dbReference>
<dbReference type="GO" id="GO:0006564">
    <property type="term" value="P:L-serine biosynthetic process"/>
    <property type="evidence" value="ECO:0007669"/>
    <property type="project" value="UniProtKB-KW"/>
</dbReference>
<evidence type="ECO:0000256" key="1">
    <source>
        <dbReference type="ARBA" id="ARBA00001946"/>
    </source>
</evidence>
<keyword evidence="5" id="KW-0028">Amino-acid biosynthesis</keyword>
<reference evidence="10 11" key="1">
    <citation type="submission" date="2018-10" db="EMBL/GenBank/DDBJ databases">
        <authorList>
            <consortium name="Pathogen Informatics"/>
        </authorList>
    </citation>
    <scope>NUCLEOTIDE SEQUENCE [LARGE SCALE GENOMIC DNA]</scope>
</reference>
<dbReference type="GO" id="GO:0000287">
    <property type="term" value="F:magnesium ion binding"/>
    <property type="evidence" value="ECO:0007669"/>
    <property type="project" value="TreeGrafter"/>
</dbReference>
<dbReference type="AlphaFoldDB" id="A0A0R3UFQ4"/>
<proteinExistence type="predicted"/>
<evidence type="ECO:0000256" key="8">
    <source>
        <dbReference type="ARBA" id="ARBA00022842"/>
    </source>
</evidence>
<dbReference type="EC" id="3.1.3.3" evidence="3"/>
<keyword evidence="8" id="KW-0460">Magnesium</keyword>
<evidence type="ECO:0000256" key="7">
    <source>
        <dbReference type="ARBA" id="ARBA00022801"/>
    </source>
</evidence>
<comment type="cofactor">
    <cofactor evidence="1">
        <name>Mg(2+)</name>
        <dbReference type="ChEBI" id="CHEBI:18420"/>
    </cofactor>
</comment>
<comment type="pathway">
    <text evidence="2">Amino-acid biosynthesis; L-serine biosynthesis; L-serine from 3-phospho-D-glycerate: step 3/3.</text>
</comment>
<dbReference type="Proteomes" id="UP000267029">
    <property type="component" value="Unassembled WGS sequence"/>
</dbReference>
<evidence type="ECO:0000256" key="2">
    <source>
        <dbReference type="ARBA" id="ARBA00005135"/>
    </source>
</evidence>
<accession>A0A0R3UFQ4</accession>
<name>A0A0R3UFQ4_MESCO</name>
<dbReference type="WBParaSite" id="MCU_001146-RA">
    <property type="protein sequence ID" value="MCU_001146-RA"/>
    <property type="gene ID" value="MCU_001146"/>
</dbReference>
<dbReference type="InterPro" id="IPR023214">
    <property type="entry name" value="HAD_sf"/>
</dbReference>
<dbReference type="InterPro" id="IPR050582">
    <property type="entry name" value="HAD-like_SerB"/>
</dbReference>
<evidence type="ECO:0000256" key="5">
    <source>
        <dbReference type="ARBA" id="ARBA00022605"/>
    </source>
</evidence>
<dbReference type="Gene3D" id="1.10.150.210">
    <property type="entry name" value="Phosphoserine phosphatase, domain 2"/>
    <property type="match status" value="1"/>
</dbReference>
<protein>
    <recommendedName>
        <fullName evidence="4">Phosphoserine phosphatase</fullName>
        <ecNumber evidence="3">3.1.3.3</ecNumber>
    </recommendedName>
</protein>
<dbReference type="PANTHER" id="PTHR43344">
    <property type="entry name" value="PHOSPHOSERINE PHOSPHATASE"/>
    <property type="match status" value="1"/>
</dbReference>
<dbReference type="OrthoDB" id="27226at2759"/>
<dbReference type="Gene3D" id="3.40.50.1000">
    <property type="entry name" value="HAD superfamily/HAD-like"/>
    <property type="match status" value="1"/>
</dbReference>
<dbReference type="PANTHER" id="PTHR43344:SF2">
    <property type="entry name" value="PHOSPHOSERINE PHOSPHATASE"/>
    <property type="match status" value="1"/>
</dbReference>
<dbReference type="InterPro" id="IPR036412">
    <property type="entry name" value="HAD-like_sf"/>
</dbReference>
<evidence type="ECO:0000256" key="9">
    <source>
        <dbReference type="ARBA" id="ARBA00023299"/>
    </source>
</evidence>
<evidence type="ECO:0000313" key="12">
    <source>
        <dbReference type="WBParaSite" id="MCU_001146-RA"/>
    </source>
</evidence>
<dbReference type="SUPFAM" id="SSF56784">
    <property type="entry name" value="HAD-like"/>
    <property type="match status" value="1"/>
</dbReference>
<evidence type="ECO:0000313" key="11">
    <source>
        <dbReference type="Proteomes" id="UP000267029"/>
    </source>
</evidence>
<sequence length="227" mass="25031">MTDFSNVKAICFDVDSTVCVDEGIDMLATYCGRAELVQNITTEAMEGRLDFTTALERRLEALELSKNVISTFLEKHPVRITPGAEELFASLRSSKIELFLVSGGIYELVSRVARHMNVPTDHVFANRLIYDTNGRVIDFDRTQPTSRSDGKRDVVAMVKSQLPEGAGVLMVGDGLTDAAACPPADAFLGFGGVIARPVVQRATPFFFWSFDELHNFLLEKGVIHKPT</sequence>
<evidence type="ECO:0000256" key="4">
    <source>
        <dbReference type="ARBA" id="ARBA00015196"/>
    </source>
</evidence>
<keyword evidence="7" id="KW-0378">Hydrolase</keyword>
<evidence type="ECO:0000256" key="6">
    <source>
        <dbReference type="ARBA" id="ARBA00022723"/>
    </source>
</evidence>
<reference evidence="12" key="2">
    <citation type="submission" date="2019-11" db="UniProtKB">
        <authorList>
            <consortium name="WormBaseParasite"/>
        </authorList>
    </citation>
    <scope>IDENTIFICATION</scope>
</reference>
<keyword evidence="11" id="KW-1185">Reference proteome</keyword>
<gene>
    <name evidence="10" type="ORF">MCOS_LOCUS5970</name>
</gene>
<organism evidence="12">
    <name type="scientific">Mesocestoides corti</name>
    <name type="common">Flatworm</name>
    <dbReference type="NCBI Taxonomy" id="53468"/>
    <lineage>
        <taxon>Eukaryota</taxon>
        <taxon>Metazoa</taxon>
        <taxon>Spiralia</taxon>
        <taxon>Lophotrochozoa</taxon>
        <taxon>Platyhelminthes</taxon>
        <taxon>Cestoda</taxon>
        <taxon>Eucestoda</taxon>
        <taxon>Cyclophyllidea</taxon>
        <taxon>Mesocestoididae</taxon>
        <taxon>Mesocestoides</taxon>
    </lineage>
</organism>
<evidence type="ECO:0000256" key="3">
    <source>
        <dbReference type="ARBA" id="ARBA00012640"/>
    </source>
</evidence>
<keyword evidence="9" id="KW-0718">Serine biosynthesis</keyword>
<keyword evidence="6" id="KW-0479">Metal-binding</keyword>